<dbReference type="Pfam" id="PF02913">
    <property type="entry name" value="FAD-oxidase_C"/>
    <property type="match status" value="1"/>
</dbReference>
<gene>
    <name evidence="8" type="ORF">TQ35_005050</name>
    <name evidence="7" type="ORF">TQ35_08075</name>
</gene>
<evidence type="ECO:0000259" key="6">
    <source>
        <dbReference type="PROSITE" id="PS51387"/>
    </source>
</evidence>
<keyword evidence="4" id="KW-0274">FAD</keyword>
<evidence type="ECO:0000256" key="3">
    <source>
        <dbReference type="ARBA" id="ARBA00022630"/>
    </source>
</evidence>
<reference evidence="8" key="2">
    <citation type="submission" date="2022-05" db="EMBL/GenBank/DDBJ databases">
        <title>Metagenome Sequencing of an Archaeal-Dominated Microbial Community from a Hot Spring at the Los Azufres Geothermal Field, Mexico.</title>
        <authorList>
            <person name="Marin-Paredes R."/>
            <person name="Martinez-Romero E."/>
            <person name="Servin-Garciduenas L.E."/>
        </authorList>
    </citation>
    <scope>NUCLEOTIDE SEQUENCE</scope>
    <source>
        <strain evidence="8">AZ1-454</strain>
    </source>
</reference>
<keyword evidence="3" id="KW-0285">Flavoprotein</keyword>
<dbReference type="InterPro" id="IPR016166">
    <property type="entry name" value="FAD-bd_PCMH"/>
</dbReference>
<dbReference type="Gene3D" id="3.30.70.2740">
    <property type="match status" value="1"/>
</dbReference>
<dbReference type="Pfam" id="PF01565">
    <property type="entry name" value="FAD_binding_4"/>
    <property type="match status" value="1"/>
</dbReference>
<dbReference type="PANTHER" id="PTHR42934">
    <property type="entry name" value="GLYCOLATE OXIDASE SUBUNIT GLCD"/>
    <property type="match status" value="1"/>
</dbReference>
<dbReference type="SUPFAM" id="SSF56176">
    <property type="entry name" value="FAD-binding/transporter-associated domain-like"/>
    <property type="match status" value="1"/>
</dbReference>
<dbReference type="InterPro" id="IPR016169">
    <property type="entry name" value="FAD-bd_PCMH_sub2"/>
</dbReference>
<feature type="domain" description="FAD-binding PCMH-type" evidence="6">
    <location>
        <begin position="19"/>
        <end position="197"/>
    </location>
</feature>
<dbReference type="FunFam" id="1.10.45.10:FF:000001">
    <property type="entry name" value="D-lactate dehydrogenase mitochondrial"/>
    <property type="match status" value="1"/>
</dbReference>
<dbReference type="Gene3D" id="3.30.465.10">
    <property type="match status" value="1"/>
</dbReference>
<dbReference type="InterPro" id="IPR016171">
    <property type="entry name" value="Vanillyl_alc_oxidase_C-sub2"/>
</dbReference>
<reference evidence="7" key="1">
    <citation type="submission" date="2015-03" db="EMBL/GenBank/DDBJ databases">
        <title>Metagenome Sequencing of an Archaeal-Dominated Microbial Community from a Hot Spring at the Los Azufres Geothermal Field, Mexico.</title>
        <authorList>
            <person name="Servin-Garciduenas L.E."/>
            <person name="Martinez-Romero E."/>
        </authorList>
    </citation>
    <scope>NUCLEOTIDE SEQUENCE [LARGE SCALE GENOMIC DNA]</scope>
    <source>
        <strain evidence="7">AZ1-454</strain>
    </source>
</reference>
<evidence type="ECO:0000256" key="5">
    <source>
        <dbReference type="ARBA" id="ARBA00023002"/>
    </source>
</evidence>
<dbReference type="InterPro" id="IPR036318">
    <property type="entry name" value="FAD-bd_PCMH-like_sf"/>
</dbReference>
<dbReference type="PATRIC" id="fig|1326980.8.peg.455"/>
<comment type="caution">
    <text evidence="7">The sequence shown here is derived from an EMBL/GenBank/DDBJ whole genome shotgun (WGS) entry which is preliminary data.</text>
</comment>
<dbReference type="FunFam" id="3.30.70.2740:FF:000001">
    <property type="entry name" value="D-lactate dehydrogenase mitochondrial"/>
    <property type="match status" value="1"/>
</dbReference>
<evidence type="ECO:0000256" key="4">
    <source>
        <dbReference type="ARBA" id="ARBA00022827"/>
    </source>
</evidence>
<dbReference type="PANTHER" id="PTHR42934:SF2">
    <property type="entry name" value="GLYCOLATE OXIDASE SUBUNIT GLCD"/>
    <property type="match status" value="1"/>
</dbReference>
<dbReference type="InterPro" id="IPR004113">
    <property type="entry name" value="FAD-bd_oxidored_4_C"/>
</dbReference>
<dbReference type="SUPFAM" id="SSF55103">
    <property type="entry name" value="FAD-linked oxidases, C-terminal domain"/>
    <property type="match status" value="1"/>
</dbReference>
<keyword evidence="5" id="KW-0560">Oxidoreductase</keyword>
<protein>
    <submittedName>
        <fullName evidence="8">FAD-binding oxidoreductase</fullName>
    </submittedName>
    <submittedName>
        <fullName evidence="7">FAD-linked oxidase</fullName>
    </submittedName>
</protein>
<evidence type="ECO:0000256" key="2">
    <source>
        <dbReference type="ARBA" id="ARBA00008000"/>
    </source>
</evidence>
<dbReference type="InterPro" id="IPR016164">
    <property type="entry name" value="FAD-linked_Oxase-like_C"/>
</dbReference>
<evidence type="ECO:0000313" key="7">
    <source>
        <dbReference type="EMBL" id="KJR78291.1"/>
    </source>
</evidence>
<comment type="similarity">
    <text evidence="2">Belongs to the FAD-binding oxidoreductase/transferase type 4 family.</text>
</comment>
<dbReference type="InterPro" id="IPR051914">
    <property type="entry name" value="FAD-linked_OxidoTrans_Type4"/>
</dbReference>
<name>A0A0F2LR75_9CREN</name>
<dbReference type="GO" id="GO:0016491">
    <property type="term" value="F:oxidoreductase activity"/>
    <property type="evidence" value="ECO:0007669"/>
    <property type="project" value="UniProtKB-KW"/>
</dbReference>
<dbReference type="EMBL" id="JZWS01000145">
    <property type="protein sequence ID" value="KJR78291.1"/>
    <property type="molecule type" value="Genomic_DNA"/>
</dbReference>
<dbReference type="AlphaFoldDB" id="A0A0F2LR75"/>
<dbReference type="PROSITE" id="PS51387">
    <property type="entry name" value="FAD_PCMH"/>
    <property type="match status" value="1"/>
</dbReference>
<dbReference type="EMBL" id="JZWS02000003">
    <property type="protein sequence ID" value="MCL7343926.1"/>
    <property type="molecule type" value="Genomic_DNA"/>
</dbReference>
<proteinExistence type="inferred from homology"/>
<accession>A0A0F2LR75</accession>
<organism evidence="7">
    <name type="scientific">Candidatus Aramenus sulfurataquae</name>
    <dbReference type="NCBI Taxonomy" id="1326980"/>
    <lineage>
        <taxon>Archaea</taxon>
        <taxon>Thermoproteota</taxon>
        <taxon>Thermoprotei</taxon>
        <taxon>Sulfolobales</taxon>
        <taxon>Sulfolobaceae</taxon>
        <taxon>Candidatus Aramenus</taxon>
    </lineage>
</organism>
<evidence type="ECO:0000313" key="8">
    <source>
        <dbReference type="EMBL" id="MCL7343926.1"/>
    </source>
</evidence>
<sequence length="442" mass="49027">MDIGVEFSKGEEREDFVGNKVRPSIIFYPKDEGEVAKVVRYAYERGIPVVTWGAGTSLTGAVECNGCILIDVKYMDKILEVNEVDWYARVQPGVNLEYLNRKLAEKGFFLPPDPASFFLCTVGGATANSSGGMRGVKYGTFKEWVLALKVVLPNGKVVKLGEPLRKNRAGYDLVSLFVGSEGTLGVITEIWFRITPLPRRKTFTVMAYVKDMEEAGRVIVEVRKRRILPEMAEYLDREVVKALNKHLNAGLKESDGGLMLFSVEEDYLGDLLDVLRGNEVVVAEGEEAERLYSIRAQSAIALRAEAKHMVVEDIVVPVSKLPEAIKRLKEVERKYNVRLPVIAHIGDGNLHPNILYNEGEVEGLFEEVANIAIELGGSVSGEHGIGTQKAKVMALQLLKHNGREVLDIMEGIKRLIDPKGIMNPGKYVELAKKYAEGSGENY</sequence>
<dbReference type="Gene3D" id="1.10.45.10">
    <property type="entry name" value="Vanillyl-alcohol Oxidase, Chain A, domain 4"/>
    <property type="match status" value="1"/>
</dbReference>
<dbReference type="InterPro" id="IPR006094">
    <property type="entry name" value="Oxid_FAD_bind_N"/>
</dbReference>
<comment type="cofactor">
    <cofactor evidence="1">
        <name>FAD</name>
        <dbReference type="ChEBI" id="CHEBI:57692"/>
    </cofactor>
</comment>
<evidence type="ECO:0000256" key="1">
    <source>
        <dbReference type="ARBA" id="ARBA00001974"/>
    </source>
</evidence>
<dbReference type="GO" id="GO:0071949">
    <property type="term" value="F:FAD binding"/>
    <property type="evidence" value="ECO:0007669"/>
    <property type="project" value="InterPro"/>
</dbReference>